<dbReference type="PANTHER" id="PTHR22642">
    <property type="entry name" value="IMIDAZOLONEPROPIONASE"/>
    <property type="match status" value="1"/>
</dbReference>
<dbReference type="InterPro" id="IPR032466">
    <property type="entry name" value="Metal_Hydrolase"/>
</dbReference>
<dbReference type="EMBL" id="LMXB01000135">
    <property type="protein sequence ID" value="KUO14695.1"/>
    <property type="molecule type" value="Genomic_DNA"/>
</dbReference>
<sequence length="140" mass="14986">MDGTVEGGTAWFDHPDCHGQGTHAFWPDPEAYAAAVRHLHTAGVRTATHAIGDAAVRHVLDVVAALGPSGHGAHRIEHIETAPDDLLPRFEQLGVTASMQPPHTAYTRADGTDGWSRRLGADRAAHAWRLRHLRDAGATG</sequence>
<evidence type="ECO:0000313" key="3">
    <source>
        <dbReference type="Proteomes" id="UP000053260"/>
    </source>
</evidence>
<dbReference type="Proteomes" id="UP000053260">
    <property type="component" value="Unassembled WGS sequence"/>
</dbReference>
<dbReference type="PANTHER" id="PTHR22642:SF2">
    <property type="entry name" value="PROTEIN LONG AFTER FAR-RED 3"/>
    <property type="match status" value="1"/>
</dbReference>
<gene>
    <name evidence="2" type="ORF">AQJ91_45585</name>
</gene>
<evidence type="ECO:0000259" key="1">
    <source>
        <dbReference type="Pfam" id="PF07969"/>
    </source>
</evidence>
<proteinExistence type="predicted"/>
<organism evidence="2 3">
    <name type="scientific">Streptomyces dysideae</name>
    <dbReference type="NCBI Taxonomy" id="909626"/>
    <lineage>
        <taxon>Bacteria</taxon>
        <taxon>Bacillati</taxon>
        <taxon>Actinomycetota</taxon>
        <taxon>Actinomycetes</taxon>
        <taxon>Kitasatosporales</taxon>
        <taxon>Streptomycetaceae</taxon>
        <taxon>Streptomyces</taxon>
    </lineage>
</organism>
<dbReference type="InterPro" id="IPR013108">
    <property type="entry name" value="Amidohydro_3"/>
</dbReference>
<dbReference type="AlphaFoldDB" id="A0A101UPV4"/>
<comment type="caution">
    <text evidence="2">The sequence shown here is derived from an EMBL/GenBank/DDBJ whole genome shotgun (WGS) entry which is preliminary data.</text>
</comment>
<reference evidence="2 3" key="1">
    <citation type="submission" date="2015-10" db="EMBL/GenBank/DDBJ databases">
        <title>Draft genome sequence of Streptomyces sp. RV15, isolated from a marine sponge.</title>
        <authorList>
            <person name="Ruckert C."/>
            <person name="Abdelmohsen U.R."/>
            <person name="Winkler A."/>
            <person name="Hentschel U."/>
            <person name="Kalinowski J."/>
            <person name="Kampfer P."/>
            <person name="Glaeser S."/>
        </authorList>
    </citation>
    <scope>NUCLEOTIDE SEQUENCE [LARGE SCALE GENOMIC DNA]</scope>
    <source>
        <strain evidence="2 3">RV15</strain>
    </source>
</reference>
<accession>A0A101UPV4</accession>
<dbReference type="STRING" id="909626.AQJ91_45585"/>
<evidence type="ECO:0000313" key="2">
    <source>
        <dbReference type="EMBL" id="KUO14695.1"/>
    </source>
</evidence>
<dbReference type="Gene3D" id="3.20.20.140">
    <property type="entry name" value="Metal-dependent hydrolases"/>
    <property type="match status" value="1"/>
</dbReference>
<keyword evidence="3" id="KW-1185">Reference proteome</keyword>
<dbReference type="Pfam" id="PF07969">
    <property type="entry name" value="Amidohydro_3"/>
    <property type="match status" value="1"/>
</dbReference>
<name>A0A101UPV4_9ACTN</name>
<protein>
    <recommendedName>
        <fullName evidence="1">Amidohydrolase 3 domain-containing protein</fullName>
    </recommendedName>
</protein>
<feature type="domain" description="Amidohydrolase 3" evidence="1">
    <location>
        <begin position="2"/>
        <end position="138"/>
    </location>
</feature>
<dbReference type="SUPFAM" id="SSF51556">
    <property type="entry name" value="Metallo-dependent hydrolases"/>
    <property type="match status" value="1"/>
</dbReference>